<dbReference type="Pfam" id="PF13185">
    <property type="entry name" value="GAF_2"/>
    <property type="match status" value="1"/>
</dbReference>
<dbReference type="Gene3D" id="1.10.8.60">
    <property type="match status" value="1"/>
</dbReference>
<keyword evidence="4 8" id="KW-0238">DNA-binding</keyword>
<evidence type="ECO:0000256" key="3">
    <source>
        <dbReference type="ARBA" id="ARBA00023015"/>
    </source>
</evidence>
<dbReference type="InterPro" id="IPR058031">
    <property type="entry name" value="AAA_lid_NorR"/>
</dbReference>
<protein>
    <submittedName>
        <fullName evidence="8">Transcriptional regulator containing PAS, AAA-type ATPase, and DNA-binding Fis domains</fullName>
    </submittedName>
</protein>
<dbReference type="InterPro" id="IPR035965">
    <property type="entry name" value="PAS-like_dom_sf"/>
</dbReference>
<dbReference type="EMBL" id="FZOJ01000030">
    <property type="protein sequence ID" value="SNS96723.1"/>
    <property type="molecule type" value="Genomic_DNA"/>
</dbReference>
<dbReference type="PANTHER" id="PTHR32071:SF57">
    <property type="entry name" value="C4-DICARBOXYLATE TRANSPORT TRANSCRIPTIONAL REGULATORY PROTEIN DCTD"/>
    <property type="match status" value="1"/>
</dbReference>
<reference evidence="8 9" key="1">
    <citation type="submission" date="2017-06" db="EMBL/GenBank/DDBJ databases">
        <authorList>
            <person name="Kim H.J."/>
            <person name="Triplett B.A."/>
        </authorList>
    </citation>
    <scope>NUCLEOTIDE SEQUENCE [LARGE SCALE GENOMIC DNA]</scope>
    <source>
        <strain evidence="8 9">SCA</strain>
    </source>
</reference>
<dbReference type="AlphaFoldDB" id="A0A239IUK7"/>
<dbReference type="PROSITE" id="PS00676">
    <property type="entry name" value="SIGMA54_INTERACT_2"/>
    <property type="match status" value="1"/>
</dbReference>
<dbReference type="InterPro" id="IPR003593">
    <property type="entry name" value="AAA+_ATPase"/>
</dbReference>
<proteinExistence type="predicted"/>
<dbReference type="InterPro" id="IPR009057">
    <property type="entry name" value="Homeodomain-like_sf"/>
</dbReference>
<dbReference type="SUPFAM" id="SSF46689">
    <property type="entry name" value="Homeodomain-like"/>
    <property type="match status" value="1"/>
</dbReference>
<dbReference type="CDD" id="cd00130">
    <property type="entry name" value="PAS"/>
    <property type="match status" value="1"/>
</dbReference>
<dbReference type="GO" id="GO:0006355">
    <property type="term" value="P:regulation of DNA-templated transcription"/>
    <property type="evidence" value="ECO:0007669"/>
    <property type="project" value="InterPro"/>
</dbReference>
<keyword evidence="3" id="KW-0805">Transcription regulation</keyword>
<keyword evidence="1" id="KW-0547">Nucleotide-binding</keyword>
<evidence type="ECO:0000259" key="7">
    <source>
        <dbReference type="PROSITE" id="PS50112"/>
    </source>
</evidence>
<evidence type="ECO:0000256" key="1">
    <source>
        <dbReference type="ARBA" id="ARBA00022741"/>
    </source>
</evidence>
<dbReference type="Gene3D" id="3.30.450.20">
    <property type="entry name" value="PAS domain"/>
    <property type="match status" value="1"/>
</dbReference>
<dbReference type="FunFam" id="3.40.50.300:FF:000006">
    <property type="entry name" value="DNA-binding transcriptional regulator NtrC"/>
    <property type="match status" value="1"/>
</dbReference>
<name>A0A239IUK7_9FIRM</name>
<evidence type="ECO:0000259" key="6">
    <source>
        <dbReference type="PROSITE" id="PS50045"/>
    </source>
</evidence>
<dbReference type="Pfam" id="PF25601">
    <property type="entry name" value="AAA_lid_14"/>
    <property type="match status" value="1"/>
</dbReference>
<dbReference type="InterPro" id="IPR013767">
    <property type="entry name" value="PAS_fold"/>
</dbReference>
<evidence type="ECO:0000256" key="2">
    <source>
        <dbReference type="ARBA" id="ARBA00022840"/>
    </source>
</evidence>
<dbReference type="Gene3D" id="3.30.450.40">
    <property type="match status" value="1"/>
</dbReference>
<dbReference type="InterPro" id="IPR025662">
    <property type="entry name" value="Sigma_54_int_dom_ATP-bd_1"/>
</dbReference>
<gene>
    <name evidence="8" type="ORF">SAMN05446037_103037</name>
</gene>
<dbReference type="GO" id="GO:0005524">
    <property type="term" value="F:ATP binding"/>
    <property type="evidence" value="ECO:0007669"/>
    <property type="project" value="UniProtKB-KW"/>
</dbReference>
<dbReference type="PANTHER" id="PTHR32071">
    <property type="entry name" value="TRANSCRIPTIONAL REGULATORY PROTEIN"/>
    <property type="match status" value="1"/>
</dbReference>
<sequence>MDLMKIASNVQNISEAIASVVKVDVTVVDHQYTRVSGTGCYYHRIGETVSKGSVFGVALRRGESFIIEDAGQHAVCLQCEDLKYCKEYAEVCCPIKVNNEVIGVIGLIAFEEKQRNEILCNQKNLIKFLNKMADLISSKLLEQNSTDQIKLLAKELEIVLNSVDKGILAVDDRGNILRYNQNVLQFFQINEKEMNHSNIKDFIDEGVFKALVKEKYKVKNKEITYIARKHHLRGVFDTNPIYIDNERVGIVFIFSKLSDVLNVVNDITTGTIITGFDEIIGETTIFQQAKMEAKKASQSTSTILIQGESGTGKELFARAIHFHSNRAKAPFIPINCAAIPEQLLESELFGYEEGAFTGARRGGKAGKFLLASGGTIFLDEIGDMPLHLQTKLLRVLQEQKIEKIGGKELIPIDVRVIAATNKDLENKVLEGEFRQDLFYRINVIPLQIPSLRERKEDIFTLVEYLLNKCNSKLQKDIKEVDSQVFDIFMNYHWPGNVRELENTIEYAVNMCNESIIKVGNLPKRLVNRKLPCHSSSIKKITPIKELEKREIEKAIEYYQSNKQHISKAATALGLSRATLYRKIKEYDIKVVSK</sequence>
<feature type="domain" description="Sigma-54 factor interaction" evidence="6">
    <location>
        <begin position="279"/>
        <end position="509"/>
    </location>
</feature>
<evidence type="ECO:0000256" key="4">
    <source>
        <dbReference type="ARBA" id="ARBA00023125"/>
    </source>
</evidence>
<dbReference type="PROSITE" id="PS00688">
    <property type="entry name" value="SIGMA54_INTERACT_3"/>
    <property type="match status" value="1"/>
</dbReference>
<keyword evidence="2" id="KW-0067">ATP-binding</keyword>
<dbReference type="InterPro" id="IPR027417">
    <property type="entry name" value="P-loop_NTPase"/>
</dbReference>
<dbReference type="InterPro" id="IPR025944">
    <property type="entry name" value="Sigma_54_int_dom_CS"/>
</dbReference>
<dbReference type="Pfam" id="PF02954">
    <property type="entry name" value="HTH_8"/>
    <property type="match status" value="1"/>
</dbReference>
<evidence type="ECO:0000313" key="9">
    <source>
        <dbReference type="Proteomes" id="UP000198304"/>
    </source>
</evidence>
<feature type="domain" description="PAS" evidence="7">
    <location>
        <begin position="152"/>
        <end position="194"/>
    </location>
</feature>
<keyword evidence="9" id="KW-1185">Reference proteome</keyword>
<dbReference type="InterPro" id="IPR000014">
    <property type="entry name" value="PAS"/>
</dbReference>
<dbReference type="Proteomes" id="UP000198304">
    <property type="component" value="Unassembled WGS sequence"/>
</dbReference>
<dbReference type="CDD" id="cd00009">
    <property type="entry name" value="AAA"/>
    <property type="match status" value="1"/>
</dbReference>
<dbReference type="PROSITE" id="PS50045">
    <property type="entry name" value="SIGMA54_INTERACT_4"/>
    <property type="match status" value="1"/>
</dbReference>
<dbReference type="GO" id="GO:0043565">
    <property type="term" value="F:sequence-specific DNA binding"/>
    <property type="evidence" value="ECO:0007669"/>
    <property type="project" value="InterPro"/>
</dbReference>
<accession>A0A239IUK7</accession>
<dbReference type="Pfam" id="PF00989">
    <property type="entry name" value="PAS"/>
    <property type="match status" value="1"/>
</dbReference>
<dbReference type="SMART" id="SM00091">
    <property type="entry name" value="PAS"/>
    <property type="match status" value="1"/>
</dbReference>
<dbReference type="InterPro" id="IPR025943">
    <property type="entry name" value="Sigma_54_int_dom_ATP-bd_2"/>
</dbReference>
<dbReference type="InterPro" id="IPR002197">
    <property type="entry name" value="HTH_Fis"/>
</dbReference>
<dbReference type="PROSITE" id="PS00675">
    <property type="entry name" value="SIGMA54_INTERACT_1"/>
    <property type="match status" value="1"/>
</dbReference>
<organism evidence="8 9">
    <name type="scientific">Anaerovirgula multivorans</name>
    <dbReference type="NCBI Taxonomy" id="312168"/>
    <lineage>
        <taxon>Bacteria</taxon>
        <taxon>Bacillati</taxon>
        <taxon>Bacillota</taxon>
        <taxon>Clostridia</taxon>
        <taxon>Peptostreptococcales</taxon>
        <taxon>Natronincolaceae</taxon>
        <taxon>Anaerovirgula</taxon>
    </lineage>
</organism>
<dbReference type="SUPFAM" id="SSF55781">
    <property type="entry name" value="GAF domain-like"/>
    <property type="match status" value="1"/>
</dbReference>
<dbReference type="InterPro" id="IPR003018">
    <property type="entry name" value="GAF"/>
</dbReference>
<dbReference type="Pfam" id="PF00158">
    <property type="entry name" value="Sigma54_activat"/>
    <property type="match status" value="1"/>
</dbReference>
<evidence type="ECO:0000256" key="5">
    <source>
        <dbReference type="ARBA" id="ARBA00023163"/>
    </source>
</evidence>
<dbReference type="Gene3D" id="1.10.10.60">
    <property type="entry name" value="Homeodomain-like"/>
    <property type="match status" value="1"/>
</dbReference>
<evidence type="ECO:0000313" key="8">
    <source>
        <dbReference type="EMBL" id="SNS96723.1"/>
    </source>
</evidence>
<dbReference type="RefSeq" id="WP_089284732.1">
    <property type="nucleotide sequence ID" value="NZ_FZOJ01000030.1"/>
</dbReference>
<keyword evidence="5" id="KW-0804">Transcription</keyword>
<dbReference type="SUPFAM" id="SSF52540">
    <property type="entry name" value="P-loop containing nucleoside triphosphate hydrolases"/>
    <property type="match status" value="1"/>
</dbReference>
<dbReference type="SMART" id="SM00382">
    <property type="entry name" value="AAA"/>
    <property type="match status" value="1"/>
</dbReference>
<dbReference type="InterPro" id="IPR029016">
    <property type="entry name" value="GAF-like_dom_sf"/>
</dbReference>
<dbReference type="Gene3D" id="3.40.50.300">
    <property type="entry name" value="P-loop containing nucleotide triphosphate hydrolases"/>
    <property type="match status" value="1"/>
</dbReference>
<dbReference type="OrthoDB" id="9803970at2"/>
<dbReference type="SUPFAM" id="SSF55785">
    <property type="entry name" value="PYP-like sensor domain (PAS domain)"/>
    <property type="match status" value="1"/>
</dbReference>
<dbReference type="PROSITE" id="PS50112">
    <property type="entry name" value="PAS"/>
    <property type="match status" value="1"/>
</dbReference>
<dbReference type="InterPro" id="IPR002078">
    <property type="entry name" value="Sigma_54_int"/>
</dbReference>